<proteinExistence type="predicted"/>
<dbReference type="InterPro" id="IPR051044">
    <property type="entry name" value="MAG_DAG_Lipase"/>
</dbReference>
<accession>A0ABS8JJC6</accession>
<feature type="domain" description="Serine aminopeptidase S33" evidence="1">
    <location>
        <begin position="33"/>
        <end position="266"/>
    </location>
</feature>
<dbReference type="Proteomes" id="UP001165293">
    <property type="component" value="Unassembled WGS sequence"/>
</dbReference>
<dbReference type="Gene3D" id="3.40.50.1820">
    <property type="entry name" value="alpha/beta hydrolase"/>
    <property type="match status" value="1"/>
</dbReference>
<evidence type="ECO:0000259" key="1">
    <source>
        <dbReference type="Pfam" id="PF12146"/>
    </source>
</evidence>
<gene>
    <name evidence="2" type="ORF">LK996_11560</name>
</gene>
<keyword evidence="3" id="KW-1185">Reference proteome</keyword>
<organism evidence="2 3">
    <name type="scientific">Noviluteimonas lactosilytica</name>
    <dbReference type="NCBI Taxonomy" id="2888523"/>
    <lineage>
        <taxon>Bacteria</taxon>
        <taxon>Pseudomonadati</taxon>
        <taxon>Pseudomonadota</taxon>
        <taxon>Gammaproteobacteria</taxon>
        <taxon>Lysobacterales</taxon>
        <taxon>Lysobacteraceae</taxon>
        <taxon>Noviluteimonas</taxon>
    </lineage>
</organism>
<dbReference type="InterPro" id="IPR000073">
    <property type="entry name" value="AB_hydrolase_1"/>
</dbReference>
<sequence>MNAIREMARVHEEWLPGSDGMKIFVRSWQPVQAPRAIVAIVPGFKSHSGHYQWTGEHLAAQGFAVHAVDLRGRGKSDGERFYIDRIEDYLSDIRLLVDTARGRNPGLPLFLLGHSAGGVLATVFALDHQDELAGLVCESFAYQVFAPPGALPIVRGLGAIAPHLHVLKLPNKHFSRDPQVVAAMDRDPLLANEVQPTHTVAEMLRGADRLTREFGELKLPTFILHGTADKVTKPAGSQYFFDHSGAKDKQLKLYQGHAHDLLNDLDKQQVLGDIRAWMLARL</sequence>
<reference evidence="2" key="1">
    <citation type="submission" date="2021-10" db="EMBL/GenBank/DDBJ databases">
        <authorList>
            <person name="Lyu M."/>
            <person name="Wang X."/>
            <person name="Meng X."/>
            <person name="Xu K."/>
        </authorList>
    </citation>
    <scope>NUCLEOTIDE SEQUENCE</scope>
    <source>
        <strain evidence="2">A6</strain>
    </source>
</reference>
<dbReference type="PRINTS" id="PR00111">
    <property type="entry name" value="ABHYDROLASE"/>
</dbReference>
<protein>
    <submittedName>
        <fullName evidence="2">Alpha/beta hydrolase</fullName>
    </submittedName>
</protein>
<dbReference type="EMBL" id="JAJGAK010000002">
    <property type="protein sequence ID" value="MCC8363707.1"/>
    <property type="molecule type" value="Genomic_DNA"/>
</dbReference>
<evidence type="ECO:0000313" key="2">
    <source>
        <dbReference type="EMBL" id="MCC8363707.1"/>
    </source>
</evidence>
<dbReference type="SUPFAM" id="SSF53474">
    <property type="entry name" value="alpha/beta-Hydrolases"/>
    <property type="match status" value="1"/>
</dbReference>
<dbReference type="InterPro" id="IPR022742">
    <property type="entry name" value="Hydrolase_4"/>
</dbReference>
<dbReference type="InterPro" id="IPR029058">
    <property type="entry name" value="AB_hydrolase_fold"/>
</dbReference>
<keyword evidence="2" id="KW-0378">Hydrolase</keyword>
<comment type="caution">
    <text evidence="2">The sequence shown here is derived from an EMBL/GenBank/DDBJ whole genome shotgun (WGS) entry which is preliminary data.</text>
</comment>
<evidence type="ECO:0000313" key="3">
    <source>
        <dbReference type="Proteomes" id="UP001165293"/>
    </source>
</evidence>
<dbReference type="PANTHER" id="PTHR11614">
    <property type="entry name" value="PHOSPHOLIPASE-RELATED"/>
    <property type="match status" value="1"/>
</dbReference>
<name>A0ABS8JJC6_9GAMM</name>
<dbReference type="GO" id="GO:0016787">
    <property type="term" value="F:hydrolase activity"/>
    <property type="evidence" value="ECO:0007669"/>
    <property type="project" value="UniProtKB-KW"/>
</dbReference>
<dbReference type="RefSeq" id="WP_230527387.1">
    <property type="nucleotide sequence ID" value="NZ_JAJGAK010000002.1"/>
</dbReference>
<dbReference type="Pfam" id="PF12146">
    <property type="entry name" value="Hydrolase_4"/>
    <property type="match status" value="1"/>
</dbReference>